<evidence type="ECO:0000256" key="1">
    <source>
        <dbReference type="SAM" id="MobiDB-lite"/>
    </source>
</evidence>
<protein>
    <recommendedName>
        <fullName evidence="4">Thioesterase family protein</fullName>
    </recommendedName>
</protein>
<accession>A0ABU2MBC6</accession>
<dbReference type="Proteomes" id="UP001183390">
    <property type="component" value="Unassembled WGS sequence"/>
</dbReference>
<dbReference type="CDD" id="cd03440">
    <property type="entry name" value="hot_dog"/>
    <property type="match status" value="1"/>
</dbReference>
<reference evidence="3" key="1">
    <citation type="submission" date="2023-07" db="EMBL/GenBank/DDBJ databases">
        <title>30 novel species of actinomycetes from the DSMZ collection.</title>
        <authorList>
            <person name="Nouioui I."/>
        </authorList>
    </citation>
    <scope>NUCLEOTIDE SEQUENCE [LARGE SCALE GENOMIC DNA]</scope>
    <source>
        <strain evidence="3">DSM 44743</strain>
    </source>
</reference>
<dbReference type="RefSeq" id="WP_311512580.1">
    <property type="nucleotide sequence ID" value="NZ_JAVREP010000010.1"/>
</dbReference>
<name>A0ABU2MBC6_9ACTN</name>
<keyword evidence="3" id="KW-1185">Reference proteome</keyword>
<evidence type="ECO:0000313" key="2">
    <source>
        <dbReference type="EMBL" id="MDT0329984.1"/>
    </source>
</evidence>
<evidence type="ECO:0000313" key="3">
    <source>
        <dbReference type="Proteomes" id="UP001183390"/>
    </source>
</evidence>
<dbReference type="EMBL" id="JAVREP010000010">
    <property type="protein sequence ID" value="MDT0329984.1"/>
    <property type="molecule type" value="Genomic_DNA"/>
</dbReference>
<dbReference type="InterPro" id="IPR029069">
    <property type="entry name" value="HotDog_dom_sf"/>
</dbReference>
<dbReference type="Gene3D" id="3.10.129.10">
    <property type="entry name" value="Hotdog Thioesterase"/>
    <property type="match status" value="1"/>
</dbReference>
<sequence length="260" mass="26413">MHATTGNGAPTITIPTTHNGPDGSGNGGYSAGLLAARLTTVGGPAVQVTLRTPPPLGRPLTVEGPADAPARLIDPEAADAKARLIAEAETVVVPDTPAVPGDPIDPATAKDAESRYPGLTLHPFPRCYSCGPERAEGDGLRLFAGPVRPGHGPDGVGGTVACSWTPHPVLDDGTGAVGLPDVWAALDCPGGWSSDVSGRPAVLGRITVQALRAPRVGGTHVVAGHLESIEGRKIRTGSALYDADGRLLAQAWATWIALPS</sequence>
<evidence type="ECO:0008006" key="4">
    <source>
        <dbReference type="Google" id="ProtNLM"/>
    </source>
</evidence>
<proteinExistence type="predicted"/>
<feature type="region of interest" description="Disordered" evidence="1">
    <location>
        <begin position="1"/>
        <end position="28"/>
    </location>
</feature>
<comment type="caution">
    <text evidence="2">The sequence shown here is derived from an EMBL/GenBank/DDBJ whole genome shotgun (WGS) entry which is preliminary data.</text>
</comment>
<dbReference type="SUPFAM" id="SSF54637">
    <property type="entry name" value="Thioesterase/thiol ester dehydrase-isomerase"/>
    <property type="match status" value="1"/>
</dbReference>
<gene>
    <name evidence="2" type="ORF">RM479_16355</name>
</gene>
<organism evidence="2 3">
    <name type="scientific">Nocardiopsis lambiniae</name>
    <dbReference type="NCBI Taxonomy" id="3075539"/>
    <lineage>
        <taxon>Bacteria</taxon>
        <taxon>Bacillati</taxon>
        <taxon>Actinomycetota</taxon>
        <taxon>Actinomycetes</taxon>
        <taxon>Streptosporangiales</taxon>
        <taxon>Nocardiopsidaceae</taxon>
        <taxon>Nocardiopsis</taxon>
    </lineage>
</organism>
<feature type="compositionally biased region" description="Polar residues" evidence="1">
    <location>
        <begin position="1"/>
        <end position="19"/>
    </location>
</feature>